<dbReference type="EMBL" id="CP144750">
    <property type="protein sequence ID" value="WVZ83005.1"/>
    <property type="molecule type" value="Genomic_DNA"/>
</dbReference>
<feature type="compositionally biased region" description="Low complexity" evidence="1">
    <location>
        <begin position="305"/>
        <end position="315"/>
    </location>
</feature>
<organism evidence="2 3">
    <name type="scientific">Paspalum notatum var. saurae</name>
    <dbReference type="NCBI Taxonomy" id="547442"/>
    <lineage>
        <taxon>Eukaryota</taxon>
        <taxon>Viridiplantae</taxon>
        <taxon>Streptophyta</taxon>
        <taxon>Embryophyta</taxon>
        <taxon>Tracheophyta</taxon>
        <taxon>Spermatophyta</taxon>
        <taxon>Magnoliopsida</taxon>
        <taxon>Liliopsida</taxon>
        <taxon>Poales</taxon>
        <taxon>Poaceae</taxon>
        <taxon>PACMAD clade</taxon>
        <taxon>Panicoideae</taxon>
        <taxon>Andropogonodae</taxon>
        <taxon>Paspaleae</taxon>
        <taxon>Paspalinae</taxon>
        <taxon>Paspalum</taxon>
    </lineage>
</organism>
<feature type="region of interest" description="Disordered" evidence="1">
    <location>
        <begin position="97"/>
        <end position="118"/>
    </location>
</feature>
<name>A0AAQ3X3H6_PASNO</name>
<proteinExistence type="predicted"/>
<evidence type="ECO:0000256" key="1">
    <source>
        <dbReference type="SAM" id="MobiDB-lite"/>
    </source>
</evidence>
<evidence type="ECO:0000313" key="3">
    <source>
        <dbReference type="Proteomes" id="UP001341281"/>
    </source>
</evidence>
<feature type="compositionally biased region" description="Basic and acidic residues" evidence="1">
    <location>
        <begin position="55"/>
        <end position="68"/>
    </location>
</feature>
<protein>
    <submittedName>
        <fullName evidence="2">Uncharacterized protein</fullName>
    </submittedName>
</protein>
<sequence>MGADDNELPLFHLSPCAHYYVQSPSAASHTLSHPASDSMALILFPFPTLHHDADARREHDHDHEEESRLTLSRYSSRGPNSSFLRRQEARQVLRVVSGRSSGHHHDGDGDGDDADGDEAAQRSGAWWYVKLDPEAPCCCIAFQVAASAAPQATRPRHPQVSFSVSKVQRFALGEGLDGSGVETSFLKCNSSVDMVIDNYSKVFTLRVDPPQLQMSFGRFVLAISQASTSIDLVLSLVSIHNRPAAELSCSGDGVGPRGTWTVRLFVAAQDKPMYAAGRGMQDLLDSSHSPSPFQGPRPRGGGRQSAGRGRAPMGR</sequence>
<dbReference type="PANTHER" id="PTHR48436">
    <property type="entry name" value="2, PUTATIVE-RELATED"/>
    <property type="match status" value="1"/>
</dbReference>
<reference evidence="2 3" key="1">
    <citation type="submission" date="2024-02" db="EMBL/GenBank/DDBJ databases">
        <title>High-quality chromosome-scale genome assembly of Pensacola bahiagrass (Paspalum notatum Flugge var. saurae).</title>
        <authorList>
            <person name="Vega J.M."/>
            <person name="Podio M."/>
            <person name="Orjuela J."/>
            <person name="Siena L.A."/>
            <person name="Pessino S.C."/>
            <person name="Combes M.C."/>
            <person name="Mariac C."/>
            <person name="Albertini E."/>
            <person name="Pupilli F."/>
            <person name="Ortiz J.P.A."/>
            <person name="Leblanc O."/>
        </authorList>
    </citation>
    <scope>NUCLEOTIDE SEQUENCE [LARGE SCALE GENOMIC DNA]</scope>
    <source>
        <strain evidence="2">R1</strain>
        <tissue evidence="2">Leaf</tissue>
    </source>
</reference>
<dbReference type="AlphaFoldDB" id="A0AAQ3X3H6"/>
<feature type="region of interest" description="Disordered" evidence="1">
    <location>
        <begin position="55"/>
        <end position="83"/>
    </location>
</feature>
<gene>
    <name evidence="2" type="ORF">U9M48_030196</name>
</gene>
<evidence type="ECO:0000313" key="2">
    <source>
        <dbReference type="EMBL" id="WVZ83005.1"/>
    </source>
</evidence>
<feature type="compositionally biased region" description="Polar residues" evidence="1">
    <location>
        <begin position="69"/>
        <end position="83"/>
    </location>
</feature>
<feature type="region of interest" description="Disordered" evidence="1">
    <location>
        <begin position="280"/>
        <end position="315"/>
    </location>
</feature>
<dbReference type="InterPro" id="IPR055276">
    <property type="entry name" value="NHL41-like"/>
</dbReference>
<dbReference type="PANTHER" id="PTHR48436:SF1">
    <property type="entry name" value="2, PUTATIVE-RELATED"/>
    <property type="match status" value="1"/>
</dbReference>
<accession>A0AAQ3X3H6</accession>
<dbReference type="Proteomes" id="UP001341281">
    <property type="component" value="Chromosome 06"/>
</dbReference>
<feature type="compositionally biased region" description="Acidic residues" evidence="1">
    <location>
        <begin position="109"/>
        <end position="118"/>
    </location>
</feature>
<keyword evidence="3" id="KW-1185">Reference proteome</keyword>